<organism evidence="4 5">
    <name type="scientific">Limnobacter litoralis</name>
    <dbReference type="NCBI Taxonomy" id="481366"/>
    <lineage>
        <taxon>Bacteria</taxon>
        <taxon>Pseudomonadati</taxon>
        <taxon>Pseudomonadota</taxon>
        <taxon>Betaproteobacteria</taxon>
        <taxon>Burkholderiales</taxon>
        <taxon>Burkholderiaceae</taxon>
        <taxon>Limnobacter</taxon>
    </lineage>
</organism>
<dbReference type="RefSeq" id="WP_284279389.1">
    <property type="nucleotide sequence ID" value="NZ_BSOJ01000003.1"/>
</dbReference>
<comment type="similarity">
    <text evidence="1">Belongs to the NAD(P)H dehydrogenase (quinone) family.</text>
</comment>
<evidence type="ECO:0000256" key="2">
    <source>
        <dbReference type="ARBA" id="ARBA00023002"/>
    </source>
</evidence>
<evidence type="ECO:0000256" key="1">
    <source>
        <dbReference type="ARBA" id="ARBA00006252"/>
    </source>
</evidence>
<dbReference type="InterPro" id="IPR029039">
    <property type="entry name" value="Flavoprotein-like_sf"/>
</dbReference>
<sequence>MPKNITVILGHPDGLSFCNAIAEKYATSARAAGHTVRLFKLGEVEFDPVLRHGYNKRQELELESALVEISESISWAQHLVFVYPIWWGSMPAILKGMFDRIFLPGYAFKYRKDSPWWDRLLVGRSAHAIVTMDTPPWYYRFVYTMPGHHQMKKTILEFCGIKPVKITSFGPVRGTSEAQRSKWLLKVERYAALA</sequence>
<dbReference type="PANTHER" id="PTHR10204:SF34">
    <property type="entry name" value="NAD(P)H DEHYDROGENASE [QUINONE] 1 ISOFORM 1"/>
    <property type="match status" value="1"/>
</dbReference>
<keyword evidence="2" id="KW-0560">Oxidoreductase</keyword>
<feature type="domain" description="Flavodoxin-like fold" evidence="3">
    <location>
        <begin position="3"/>
        <end position="181"/>
    </location>
</feature>
<dbReference type="PANTHER" id="PTHR10204">
    <property type="entry name" value="NAD P H OXIDOREDUCTASE-RELATED"/>
    <property type="match status" value="1"/>
</dbReference>
<dbReference type="InterPro" id="IPR003680">
    <property type="entry name" value="Flavodoxin_fold"/>
</dbReference>
<dbReference type="SUPFAM" id="SSF52218">
    <property type="entry name" value="Flavoproteins"/>
    <property type="match status" value="1"/>
</dbReference>
<dbReference type="Pfam" id="PF02525">
    <property type="entry name" value="Flavodoxin_2"/>
    <property type="match status" value="1"/>
</dbReference>
<evidence type="ECO:0000313" key="5">
    <source>
        <dbReference type="Proteomes" id="UP001156664"/>
    </source>
</evidence>
<protein>
    <submittedName>
        <fullName evidence="4">NAD(P)H dehydrogenase (Quinone)</fullName>
    </submittedName>
</protein>
<dbReference type="Gene3D" id="3.40.50.360">
    <property type="match status" value="1"/>
</dbReference>
<gene>
    <name evidence="4" type="ORF">GCM10007875_01700</name>
</gene>
<name>A0ABQ5YKM6_9BURK</name>
<keyword evidence="5" id="KW-1185">Reference proteome</keyword>
<dbReference type="Proteomes" id="UP001156664">
    <property type="component" value="Unassembled WGS sequence"/>
</dbReference>
<evidence type="ECO:0000313" key="4">
    <source>
        <dbReference type="EMBL" id="GLR25083.1"/>
    </source>
</evidence>
<dbReference type="InterPro" id="IPR051545">
    <property type="entry name" value="NAD(P)H_dehydrogenase_qn"/>
</dbReference>
<evidence type="ECO:0000259" key="3">
    <source>
        <dbReference type="Pfam" id="PF02525"/>
    </source>
</evidence>
<reference evidence="5" key="1">
    <citation type="journal article" date="2019" name="Int. J. Syst. Evol. Microbiol.">
        <title>The Global Catalogue of Microorganisms (GCM) 10K type strain sequencing project: providing services to taxonomists for standard genome sequencing and annotation.</title>
        <authorList>
            <consortium name="The Broad Institute Genomics Platform"/>
            <consortium name="The Broad Institute Genome Sequencing Center for Infectious Disease"/>
            <person name="Wu L."/>
            <person name="Ma J."/>
        </authorList>
    </citation>
    <scope>NUCLEOTIDE SEQUENCE [LARGE SCALE GENOMIC DNA]</scope>
    <source>
        <strain evidence="5">NBRC 105857</strain>
    </source>
</reference>
<dbReference type="EMBL" id="BSOJ01000003">
    <property type="protein sequence ID" value="GLR25083.1"/>
    <property type="molecule type" value="Genomic_DNA"/>
</dbReference>
<comment type="caution">
    <text evidence="4">The sequence shown here is derived from an EMBL/GenBank/DDBJ whole genome shotgun (WGS) entry which is preliminary data.</text>
</comment>
<proteinExistence type="inferred from homology"/>
<accession>A0ABQ5YKM6</accession>